<feature type="transmembrane region" description="Helical" evidence="1">
    <location>
        <begin position="79"/>
        <end position="97"/>
    </location>
</feature>
<feature type="transmembrane region" description="Helical" evidence="1">
    <location>
        <begin position="370"/>
        <end position="392"/>
    </location>
</feature>
<protein>
    <submittedName>
        <fullName evidence="2">Polysaccharide polymerase</fullName>
    </submittedName>
</protein>
<sequence>MLTALYPGKLPSAAVSQARSGELTLGYVNALVLLAVSHQLWLCLLYTQFGIGGKSTVMIAEIVMLAAALPLLLKRLPLGFYLAAALLVANAVTLALLRDSLDPKPLRDLLVPLVFLGVGMNVGGEGNADRLLKRVVWLVLAFAMFEFMALGVFTRFFDIQSYYLARGVGDPEMGLYRPDKLVASGMRPDAIGRTLAAFLGPHRVSSIFIEPVSLGNFAVICAAWGLAKAREQWREAAFFVTAAAVMTVLSDSRFATLSIGVLLLLRLVPLRGAETLLMPLPFLCVGALALIAFATGGEYSDSVVGRLALTGRTLMTMGGGELFGFDQPARRYFDMGYPYVLANFGLFACLWLWAAFWLLPAQGTPTTRRFHACVAVYLVLILCVSGSSAFAFKTSAVLWYLLGSLIVSSETALRESAGAVASVERRGIDRPGGG</sequence>
<feature type="transmembrane region" description="Helical" evidence="1">
    <location>
        <begin position="276"/>
        <end position="296"/>
    </location>
</feature>
<feature type="transmembrane region" description="Helical" evidence="1">
    <location>
        <begin position="337"/>
        <end position="358"/>
    </location>
</feature>
<reference evidence="2" key="1">
    <citation type="submission" date="2019-12" db="EMBL/GenBank/DDBJ databases">
        <title>Comparative genomics gives insights into the taxonomy of the Azoarcus-Aromatoleum group and reveals separate origins of nif in the plant-associated Azoarcus and non-plant-associated Aromatoleum sub-groups.</title>
        <authorList>
            <person name="Lafos M."/>
            <person name="Maluk M."/>
            <person name="Batista M."/>
            <person name="Junghare M."/>
            <person name="Carmona M."/>
            <person name="Faoro H."/>
            <person name="Cruz L.M."/>
            <person name="Battistoni F."/>
            <person name="De Souza E."/>
            <person name="Pedrosa F."/>
            <person name="Chen W.-M."/>
            <person name="Poole P.S."/>
            <person name="Dixon R.A."/>
            <person name="James E.K."/>
        </authorList>
    </citation>
    <scope>NUCLEOTIDE SEQUENCE</scope>
    <source>
        <strain evidence="2">LuFRes1</strain>
    </source>
</reference>
<feature type="transmembrane region" description="Helical" evidence="1">
    <location>
        <begin position="136"/>
        <end position="157"/>
    </location>
</feature>
<proteinExistence type="predicted"/>
<dbReference type="Proteomes" id="UP000615989">
    <property type="component" value="Unassembled WGS sequence"/>
</dbReference>
<keyword evidence="3" id="KW-1185">Reference proteome</keyword>
<gene>
    <name evidence="2" type="ORF">GO606_03325</name>
</gene>
<feature type="transmembrane region" description="Helical" evidence="1">
    <location>
        <begin position="207"/>
        <end position="226"/>
    </location>
</feature>
<feature type="transmembrane region" description="Helical" evidence="1">
    <location>
        <begin position="25"/>
        <end position="44"/>
    </location>
</feature>
<keyword evidence="1" id="KW-0472">Membrane</keyword>
<evidence type="ECO:0000313" key="2">
    <source>
        <dbReference type="EMBL" id="NMG23766.1"/>
    </source>
</evidence>
<keyword evidence="1" id="KW-1133">Transmembrane helix</keyword>
<name>A0ABX1PHE5_9RHOO</name>
<feature type="transmembrane region" description="Helical" evidence="1">
    <location>
        <begin position="56"/>
        <end position="73"/>
    </location>
</feature>
<dbReference type="EMBL" id="WTVG01000005">
    <property type="protein sequence ID" value="NMG23766.1"/>
    <property type="molecule type" value="Genomic_DNA"/>
</dbReference>
<evidence type="ECO:0000256" key="1">
    <source>
        <dbReference type="SAM" id="Phobius"/>
    </source>
</evidence>
<dbReference type="RefSeq" id="WP_169117172.1">
    <property type="nucleotide sequence ID" value="NZ_WTVG02000039.1"/>
</dbReference>
<accession>A0ABX1PHE5</accession>
<evidence type="ECO:0000313" key="3">
    <source>
        <dbReference type="Proteomes" id="UP000615989"/>
    </source>
</evidence>
<comment type="caution">
    <text evidence="2">The sequence shown here is derived from an EMBL/GenBank/DDBJ whole genome shotgun (WGS) entry which is preliminary data.</text>
</comment>
<keyword evidence="1" id="KW-0812">Transmembrane</keyword>
<organism evidence="2 3">
    <name type="scientific">Aromatoleum anaerobium</name>
    <dbReference type="NCBI Taxonomy" id="182180"/>
    <lineage>
        <taxon>Bacteria</taxon>
        <taxon>Pseudomonadati</taxon>
        <taxon>Pseudomonadota</taxon>
        <taxon>Betaproteobacteria</taxon>
        <taxon>Rhodocyclales</taxon>
        <taxon>Rhodocyclaceae</taxon>
        <taxon>Aromatoleum</taxon>
    </lineage>
</organism>
<feature type="transmembrane region" description="Helical" evidence="1">
    <location>
        <begin position="238"/>
        <end position="264"/>
    </location>
</feature>